<keyword evidence="3" id="KW-1185">Reference proteome</keyword>
<proteinExistence type="predicted"/>
<evidence type="ECO:0000313" key="3">
    <source>
        <dbReference type="Proteomes" id="UP000006034"/>
    </source>
</evidence>
<dbReference type="eggNOG" id="COG3617">
    <property type="taxonomic scope" value="Bacteria"/>
</dbReference>
<dbReference type="SMART" id="SM01040">
    <property type="entry name" value="Bro-N"/>
    <property type="match status" value="1"/>
</dbReference>
<evidence type="ECO:0000259" key="1">
    <source>
        <dbReference type="PROSITE" id="PS51750"/>
    </source>
</evidence>
<accession>E5Y6E3</accession>
<name>E5Y6E3_BILW3</name>
<dbReference type="HOGENOM" id="CLU_046670_0_0_7"/>
<comment type="caution">
    <text evidence="2">The sequence shown here is derived from an EMBL/GenBank/DDBJ whole genome shotgun (WGS) entry which is preliminary data.</text>
</comment>
<dbReference type="eggNOG" id="COG3645">
    <property type="taxonomic scope" value="Bacteria"/>
</dbReference>
<dbReference type="PROSITE" id="PS51750">
    <property type="entry name" value="BRO_N"/>
    <property type="match status" value="1"/>
</dbReference>
<dbReference type="InterPro" id="IPR005039">
    <property type="entry name" value="Ant_C"/>
</dbReference>
<dbReference type="InterPro" id="IPR003497">
    <property type="entry name" value="BRO_N_domain"/>
</dbReference>
<dbReference type="GeneID" id="78087439"/>
<reference evidence="2 3" key="1">
    <citation type="submission" date="2010-10" db="EMBL/GenBank/DDBJ databases">
        <authorList>
            <consortium name="The Broad Institute Genome Sequencing Platform"/>
            <person name="Ward D."/>
            <person name="Earl A."/>
            <person name="Feldgarden M."/>
            <person name="Young S.K."/>
            <person name="Gargeya S."/>
            <person name="Zeng Q."/>
            <person name="Alvarado L."/>
            <person name="Berlin A."/>
            <person name="Bochicchio J."/>
            <person name="Chapman S.B."/>
            <person name="Chen Z."/>
            <person name="Freedman E."/>
            <person name="Gellesch M."/>
            <person name="Goldberg J."/>
            <person name="Griggs A."/>
            <person name="Gujja S."/>
            <person name="Heilman E."/>
            <person name="Heiman D."/>
            <person name="Howarth C."/>
            <person name="Mehta T."/>
            <person name="Neiman D."/>
            <person name="Pearson M."/>
            <person name="Roberts A."/>
            <person name="Saif S."/>
            <person name="Shea T."/>
            <person name="Shenoy N."/>
            <person name="Sisk P."/>
            <person name="Stolte C."/>
            <person name="Sykes S."/>
            <person name="White J."/>
            <person name="Yandava C."/>
            <person name="Allen-Vercoe E."/>
            <person name="Sibley C."/>
            <person name="Ambrose C.E."/>
            <person name="Strauss J."/>
            <person name="Daigneault M."/>
            <person name="Haas B."/>
            <person name="Nusbaum C."/>
            <person name="Birren B."/>
        </authorList>
    </citation>
    <scope>NUCLEOTIDE SEQUENCE [LARGE SCALE GENOMIC DNA]</scope>
    <source>
        <strain evidence="2 3">3_1_6</strain>
    </source>
</reference>
<organism evidence="2 3">
    <name type="scientific">Bilophila wadsworthia (strain 3_1_6)</name>
    <dbReference type="NCBI Taxonomy" id="563192"/>
    <lineage>
        <taxon>Bacteria</taxon>
        <taxon>Pseudomonadati</taxon>
        <taxon>Thermodesulfobacteriota</taxon>
        <taxon>Desulfovibrionia</taxon>
        <taxon>Desulfovibrionales</taxon>
        <taxon>Desulfovibrionaceae</taxon>
        <taxon>Bilophila</taxon>
    </lineage>
</organism>
<protein>
    <submittedName>
        <fullName evidence="2">Anti-repressor protein</fullName>
    </submittedName>
</protein>
<dbReference type="Proteomes" id="UP000006034">
    <property type="component" value="Unassembled WGS sequence"/>
</dbReference>
<evidence type="ECO:0000313" key="2">
    <source>
        <dbReference type="EMBL" id="EFV44415.1"/>
    </source>
</evidence>
<reference evidence="2 3" key="2">
    <citation type="submission" date="2013-04" db="EMBL/GenBank/DDBJ databases">
        <title>The Genome Sequence of Bilophila wadsworthia 3_1_6.</title>
        <authorList>
            <consortium name="The Broad Institute Genomics Platform"/>
            <person name="Earl A."/>
            <person name="Ward D."/>
            <person name="Feldgarden M."/>
            <person name="Gevers D."/>
            <person name="Sibley C."/>
            <person name="Strauss J."/>
            <person name="Allen-Vercoe E."/>
            <person name="Walker B."/>
            <person name="Young S."/>
            <person name="Zeng Q."/>
            <person name="Gargeya S."/>
            <person name="Fitzgerald M."/>
            <person name="Haas B."/>
            <person name="Abouelleil A."/>
            <person name="Allen A.W."/>
            <person name="Alvarado L."/>
            <person name="Arachchi H.M."/>
            <person name="Berlin A.M."/>
            <person name="Chapman S.B."/>
            <person name="Gainer-Dewar J."/>
            <person name="Goldberg J."/>
            <person name="Griggs A."/>
            <person name="Gujja S."/>
            <person name="Hansen M."/>
            <person name="Howarth C."/>
            <person name="Imamovic A."/>
            <person name="Ireland A."/>
            <person name="Larimer J."/>
            <person name="McCowan C."/>
            <person name="Murphy C."/>
            <person name="Pearson M."/>
            <person name="Poon T.W."/>
            <person name="Priest M."/>
            <person name="Roberts A."/>
            <person name="Saif S."/>
            <person name="Shea T."/>
            <person name="Sisk P."/>
            <person name="Sykes S."/>
            <person name="Wortman J."/>
            <person name="Nusbaum C."/>
            <person name="Birren B."/>
        </authorList>
    </citation>
    <scope>NUCLEOTIDE SEQUENCE [LARGE SCALE GENOMIC DNA]</scope>
    <source>
        <strain evidence="2 3">3_1_6</strain>
    </source>
</reference>
<dbReference type="GO" id="GO:0003677">
    <property type="term" value="F:DNA binding"/>
    <property type="evidence" value="ECO:0007669"/>
    <property type="project" value="InterPro"/>
</dbReference>
<dbReference type="OrthoDB" id="9808959at2"/>
<gene>
    <name evidence="2" type="ORF">HMPREF0179_01756</name>
</gene>
<feature type="domain" description="Bro-N" evidence="1">
    <location>
        <begin position="9"/>
        <end position="110"/>
    </location>
</feature>
<sequence length="263" mass="30062">MSGLRIFQNREFGAVRVIEYGGEPWFVARDVCAVLGTETRDLPDILEHDEQRPIVDIIHTLNDSTGLRRDSRIISEPGLYSLVLRSRKPEAKAFKRWIVHEVIPSIRRTGGYGALALPNFRNPAEAARAWADKEEQRLLEEQKRLALEQKMEEVRPKVVFAESIEVAKTSILVGEMAKLIKQATGYDIGQNRFFEWLRNRGYLHKDGSQTNMPTQRSMDAGWMEIKEGTRIGSSGESRITRTPKITGKGQIYFINLFKKMVES</sequence>
<dbReference type="STRING" id="563192.HMPREF0179_01756"/>
<dbReference type="Pfam" id="PF03374">
    <property type="entry name" value="ANT"/>
    <property type="match status" value="1"/>
</dbReference>
<dbReference type="RefSeq" id="WP_005027296.1">
    <property type="nucleotide sequence ID" value="NZ_KE150240.1"/>
</dbReference>
<dbReference type="PANTHER" id="PTHR36180">
    <property type="entry name" value="DNA-BINDING PROTEIN-RELATED-RELATED"/>
    <property type="match status" value="1"/>
</dbReference>
<dbReference type="AlphaFoldDB" id="E5Y6E3"/>
<dbReference type="Pfam" id="PF02498">
    <property type="entry name" value="Bro-N"/>
    <property type="match status" value="1"/>
</dbReference>
<dbReference type="EMBL" id="ADCP02000003">
    <property type="protein sequence ID" value="EFV44415.1"/>
    <property type="molecule type" value="Genomic_DNA"/>
</dbReference>
<dbReference type="PANTHER" id="PTHR36180:SF2">
    <property type="entry name" value="BRO FAMILY PROTEIN"/>
    <property type="match status" value="1"/>
</dbReference>